<dbReference type="SMART" id="SM00744">
    <property type="entry name" value="RINGv"/>
    <property type="match status" value="1"/>
</dbReference>
<dbReference type="GO" id="GO:0008253">
    <property type="term" value="F:5'-nucleotidase activity"/>
    <property type="evidence" value="ECO:0007669"/>
    <property type="project" value="TreeGrafter"/>
</dbReference>
<dbReference type="InterPro" id="IPR001841">
    <property type="entry name" value="Znf_RING"/>
</dbReference>
<reference evidence="12" key="1">
    <citation type="submission" date="2022-07" db="EMBL/GenBank/DDBJ databases">
        <title>Phylogenomic reconstructions and comparative analyses of Kickxellomycotina fungi.</title>
        <authorList>
            <person name="Reynolds N.K."/>
            <person name="Stajich J.E."/>
            <person name="Barry K."/>
            <person name="Grigoriev I.V."/>
            <person name="Crous P."/>
            <person name="Smith M.E."/>
        </authorList>
    </citation>
    <scope>NUCLEOTIDE SEQUENCE</scope>
    <source>
        <strain evidence="12">NBRC 105413</strain>
    </source>
</reference>
<dbReference type="GO" id="GO:0008270">
    <property type="term" value="F:zinc ion binding"/>
    <property type="evidence" value="ECO:0007669"/>
    <property type="project" value="UniProtKB-KW"/>
</dbReference>
<evidence type="ECO:0000256" key="4">
    <source>
        <dbReference type="ARBA" id="ARBA00022801"/>
    </source>
</evidence>
<keyword evidence="9" id="KW-1133">Transmembrane helix</keyword>
<dbReference type="EMBL" id="JANBOH010000010">
    <property type="protein sequence ID" value="KAJ1648173.1"/>
    <property type="molecule type" value="Genomic_DNA"/>
</dbReference>
<comment type="similarity">
    <text evidence="1">Belongs to the 5'(3')-deoxyribonucleotidase family.</text>
</comment>
<evidence type="ECO:0000256" key="10">
    <source>
        <dbReference type="SAM" id="SignalP"/>
    </source>
</evidence>
<evidence type="ECO:0000259" key="11">
    <source>
        <dbReference type="PROSITE" id="PS50089"/>
    </source>
</evidence>
<evidence type="ECO:0000313" key="12">
    <source>
        <dbReference type="EMBL" id="KAJ1648173.1"/>
    </source>
</evidence>
<feature type="domain" description="RING-type" evidence="11">
    <location>
        <begin position="293"/>
        <end position="337"/>
    </location>
</feature>
<evidence type="ECO:0000256" key="3">
    <source>
        <dbReference type="ARBA" id="ARBA00022771"/>
    </source>
</evidence>
<feature type="region of interest" description="Disordered" evidence="8">
    <location>
        <begin position="246"/>
        <end position="265"/>
    </location>
</feature>
<feature type="signal peptide" evidence="10">
    <location>
        <begin position="1"/>
        <end position="21"/>
    </location>
</feature>
<sequence length="958" mass="108124">MITITITVMIMITTGFSPVCSSSKELVVSYHGRIVDLGTGCQSMGLVDTVAEAGRVSNRHIVGIARCGLCPLTDMLQQAVRLDIGGIIITNTNECGRPTAKFLEYASSVDIPVAFVSSRISRQIWTMQQQAMQLREHANEASAENGNRPRQEAFVYVSAVGDGMVHGEGSVFVHILASTHILLAAAVVFTMLVYLTLACSVGSLRHIPREIAPSIFGSRPEPIDQKMLERLPVVSVRWDVTDACDSDEESRYETPAMDADPDAPEKERLQQHLANIIQQFGRGSYSFTEEKSCAICLSGYISGESVRVLPCKHGFHQKCIDAWLLSKHMTVHCPVCKSSIVDGLRQLDSHGYAEILDLVLENKTRLSSHHQPSDVAELYKLRTAVAADAAAAVDDSARAVAIDTPAQTIAEPPGSRILSALAAIKNSSRSGSDKLLSKLGKYGSNSYLRQLSARYDLARKLCLDDPDRFSSSANTHQRFQPTSKDIFPNTELQLSKVRTYGFDYDYTLARYTDKLPETIYTMIRDVLVNKMLYPPVLRALKYDKSFAIRGISYDKETGWLFKLDSNYNIAMDTIHYGREPLRDLEEVYSLHNGPHLAPDYVKSHLFHLNDLYSTPEATLLADIIQYFSEHNVPFHPRYLAEDIRAAGEYIHKGDGISLSSLHRVIMDNIGDYLERAPELLQLLETLKREGKRLFLLTNSGYDYVDTGLRHLFNTRNWRDVFDVVIVSARKPSWYLSHRPFRLVPTEVGSGSSSIKPWAFVDSFEEGQVYSGGNLMSFTQITGYSDRNVMYFGDHLYSDLRDPSIQKGWFTGAIVSELKYELSVIQRSEYRQCVSYIQLLEKILKHSQQETRSSEFMQLPAEEKEAFRRLLDTGRMERRKIRWQMRDLFNTNFGSVFRTEKNPSLFATKIKSFANVYTADLSNLGAYPSDFVFYPKRMTQAHESRMPEVDDLLEEVLKI</sequence>
<gene>
    <name evidence="12" type="ORF">LPJ64_000533</name>
</gene>
<dbReference type="InterPro" id="IPR008380">
    <property type="entry name" value="HAD-SF_hydro_IG_5-nucl"/>
</dbReference>
<dbReference type="PANTHER" id="PTHR12103:SF12">
    <property type="entry name" value="FI20020P1"/>
    <property type="match status" value="1"/>
</dbReference>
<dbReference type="InterPro" id="IPR013083">
    <property type="entry name" value="Znf_RING/FYVE/PHD"/>
</dbReference>
<dbReference type="SUPFAM" id="SSF57850">
    <property type="entry name" value="RING/U-box"/>
    <property type="match status" value="1"/>
</dbReference>
<dbReference type="PANTHER" id="PTHR12103">
    <property type="entry name" value="5'-NUCLEOTIDASE DOMAIN-CONTAINING"/>
    <property type="match status" value="1"/>
</dbReference>
<evidence type="ECO:0000256" key="2">
    <source>
        <dbReference type="ARBA" id="ARBA00022723"/>
    </source>
</evidence>
<evidence type="ECO:0000256" key="1">
    <source>
        <dbReference type="ARBA" id="ARBA00009589"/>
    </source>
</evidence>
<organism evidence="12 13">
    <name type="scientific">Coemansia asiatica</name>
    <dbReference type="NCBI Taxonomy" id="1052880"/>
    <lineage>
        <taxon>Eukaryota</taxon>
        <taxon>Fungi</taxon>
        <taxon>Fungi incertae sedis</taxon>
        <taxon>Zoopagomycota</taxon>
        <taxon>Kickxellomycotina</taxon>
        <taxon>Kickxellomycetes</taxon>
        <taxon>Kickxellales</taxon>
        <taxon>Kickxellaceae</taxon>
        <taxon>Coemansia</taxon>
    </lineage>
</organism>
<keyword evidence="13" id="KW-1185">Reference proteome</keyword>
<feature type="transmembrane region" description="Helical" evidence="9">
    <location>
        <begin position="171"/>
        <end position="197"/>
    </location>
</feature>
<evidence type="ECO:0000256" key="5">
    <source>
        <dbReference type="ARBA" id="ARBA00022833"/>
    </source>
</evidence>
<dbReference type="NCBIfam" id="TIGR02244">
    <property type="entry name" value="HAD-IG-Ncltidse"/>
    <property type="match status" value="1"/>
</dbReference>
<keyword evidence="3 7" id="KW-0863">Zinc-finger</keyword>
<comment type="caution">
    <text evidence="12">The sequence shown here is derived from an EMBL/GenBank/DDBJ whole genome shotgun (WGS) entry which is preliminary data.</text>
</comment>
<proteinExistence type="inferred from homology"/>
<dbReference type="SUPFAM" id="SSF56784">
    <property type="entry name" value="HAD-like"/>
    <property type="match status" value="1"/>
</dbReference>
<dbReference type="Gene3D" id="3.30.40.10">
    <property type="entry name" value="Zinc/RING finger domain, C3HC4 (zinc finger)"/>
    <property type="match status" value="1"/>
</dbReference>
<keyword evidence="9" id="KW-0472">Membrane</keyword>
<accession>A0A9W7XRT8</accession>
<keyword evidence="10" id="KW-0732">Signal</keyword>
<dbReference type="InterPro" id="IPR011016">
    <property type="entry name" value="Znf_RING-CH"/>
</dbReference>
<protein>
    <recommendedName>
        <fullName evidence="11">RING-type domain-containing protein</fullName>
    </recommendedName>
</protein>
<keyword evidence="4" id="KW-0378">Hydrolase</keyword>
<evidence type="ECO:0000256" key="7">
    <source>
        <dbReference type="PROSITE-ProRule" id="PRU00175"/>
    </source>
</evidence>
<dbReference type="Pfam" id="PF13639">
    <property type="entry name" value="zf-RING_2"/>
    <property type="match status" value="1"/>
</dbReference>
<dbReference type="Gene3D" id="3.40.50.1000">
    <property type="entry name" value="HAD superfamily/HAD-like"/>
    <property type="match status" value="1"/>
</dbReference>
<evidence type="ECO:0000256" key="8">
    <source>
        <dbReference type="SAM" id="MobiDB-lite"/>
    </source>
</evidence>
<evidence type="ECO:0000256" key="6">
    <source>
        <dbReference type="ARBA" id="ARBA00022842"/>
    </source>
</evidence>
<dbReference type="PROSITE" id="PS50089">
    <property type="entry name" value="ZF_RING_2"/>
    <property type="match status" value="1"/>
</dbReference>
<keyword evidence="2" id="KW-0479">Metal-binding</keyword>
<dbReference type="InterPro" id="IPR023214">
    <property type="entry name" value="HAD_sf"/>
</dbReference>
<dbReference type="InterPro" id="IPR036412">
    <property type="entry name" value="HAD-like_sf"/>
</dbReference>
<feature type="chain" id="PRO_5040950197" description="RING-type domain-containing protein" evidence="10">
    <location>
        <begin position="22"/>
        <end position="958"/>
    </location>
</feature>
<dbReference type="SMART" id="SM00184">
    <property type="entry name" value="RING"/>
    <property type="match status" value="1"/>
</dbReference>
<dbReference type="Pfam" id="PF05761">
    <property type="entry name" value="5_nucleotid"/>
    <property type="match status" value="1"/>
</dbReference>
<evidence type="ECO:0000313" key="13">
    <source>
        <dbReference type="Proteomes" id="UP001145021"/>
    </source>
</evidence>
<keyword evidence="9" id="KW-0812">Transmembrane</keyword>
<dbReference type="AlphaFoldDB" id="A0A9W7XRT8"/>
<keyword evidence="6" id="KW-0460">Magnesium</keyword>
<keyword evidence="5" id="KW-0862">Zinc</keyword>
<evidence type="ECO:0000256" key="9">
    <source>
        <dbReference type="SAM" id="Phobius"/>
    </source>
</evidence>
<name>A0A9W7XRT8_9FUNG</name>
<dbReference type="Proteomes" id="UP001145021">
    <property type="component" value="Unassembled WGS sequence"/>
</dbReference>